<reference evidence="6 7" key="1">
    <citation type="submission" date="2023-01" db="EMBL/GenBank/DDBJ databases">
        <title>Thalassococcus onchidii sp. nov., isolated from a marine invertebrate from the South China Sea.</title>
        <authorList>
            <person name="Xu S."/>
            <person name="Liu Z."/>
            <person name="Xu Y."/>
        </authorList>
    </citation>
    <scope>NUCLEOTIDE SEQUENCE [LARGE SCALE GENOMIC DNA]</scope>
    <source>
        <strain evidence="6 7">KCTC 32084</strain>
    </source>
</reference>
<sequence length="697" mass="74679">MLDSDTATSGNAPGVLSQVADFRLTRFSHKNNADQWWSVLVEIEGSIDAFIANAIEQGQGTTAPNLKPIPVDQVTFVVPVAYDAADRAVDHRLQPVSIFARQSFLSLLNQQPLAGHSANQWNVQSLVLGGLVDPVVLDLDADWPDTTPHPPLSKGATVMAVIDDGIAIGHDLFRDGETSSRVRFAAFLESVPFRKDSKTTVGRTLNKEAVDALLEKCTRQGLLDEDTFYSRTGQIDFPKQIFSTVALRSSHGSHVMALAAGQMLDDAEDERPIICAALPSRLVEDTSGVDLLPSFYLGFQMLTKEARRFCEASGALAKVIFNLSYGNSGGPHDGTGLFARLFEHYFGAEAVVNGDPQRAWLMLPGGNANLAQLHGVLEPGVELAQFDLSVLPDDRTGNAVQIWMPFEGADPAKATVVVWSPDGKSHQVTTSGPDQSHCFVNEQDFEIARLSFSGPQGETKRGLVQLLINPTASHDRKEPLAPSGIWQIEVTREADAPHAIELWVRRDETIPGLKPGGKQAYFDNPGYERFGKYGEPLRVDPPGSDCPVKRAGTLSGFACGQSPVVVAAYVAKTEDLAPYSASGPCNQPSSPAGSDREGPDLAAKGDESDVVRGVLSAGSRSGTLVRRSGTSVAAPRMARAAAVAIHDFDGSGREWAQAPTASTPGMEKLNPGAPKTPQQSGSGAYSYPVEARWIYGK</sequence>
<dbReference type="InterPro" id="IPR036852">
    <property type="entry name" value="Peptidase_S8/S53_dom_sf"/>
</dbReference>
<accession>A0ABT4XUL3</accession>
<dbReference type="InterPro" id="IPR015500">
    <property type="entry name" value="Peptidase_S8_subtilisin-rel"/>
</dbReference>
<feature type="region of interest" description="Disordered" evidence="4">
    <location>
        <begin position="578"/>
        <end position="606"/>
    </location>
</feature>
<organism evidence="6 7">
    <name type="scientific">Thalassococcus lentus</name>
    <dbReference type="NCBI Taxonomy" id="1210524"/>
    <lineage>
        <taxon>Bacteria</taxon>
        <taxon>Pseudomonadati</taxon>
        <taxon>Pseudomonadota</taxon>
        <taxon>Alphaproteobacteria</taxon>
        <taxon>Rhodobacterales</taxon>
        <taxon>Roseobacteraceae</taxon>
        <taxon>Thalassococcus</taxon>
    </lineage>
</organism>
<dbReference type="Pfam" id="PF00082">
    <property type="entry name" value="Peptidase_S8"/>
    <property type="match status" value="1"/>
</dbReference>
<evidence type="ECO:0000256" key="2">
    <source>
        <dbReference type="ARBA" id="ARBA00022801"/>
    </source>
</evidence>
<protein>
    <submittedName>
        <fullName evidence="6">S8 family serine peptidase</fullName>
    </submittedName>
</protein>
<gene>
    <name evidence="6" type="ORF">PFY00_12980</name>
</gene>
<feature type="compositionally biased region" description="Polar residues" evidence="4">
    <location>
        <begin position="583"/>
        <end position="592"/>
    </location>
</feature>
<dbReference type="InterPro" id="IPR000209">
    <property type="entry name" value="Peptidase_S8/S53_dom"/>
</dbReference>
<comment type="caution">
    <text evidence="6">The sequence shown here is derived from an EMBL/GenBank/DDBJ whole genome shotgun (WGS) entry which is preliminary data.</text>
</comment>
<dbReference type="Gene3D" id="3.40.50.200">
    <property type="entry name" value="Peptidase S8/S53 domain"/>
    <property type="match status" value="1"/>
</dbReference>
<dbReference type="SUPFAM" id="SSF52743">
    <property type="entry name" value="Subtilisin-like"/>
    <property type="match status" value="1"/>
</dbReference>
<evidence type="ECO:0000256" key="3">
    <source>
        <dbReference type="ARBA" id="ARBA00022825"/>
    </source>
</evidence>
<keyword evidence="7" id="KW-1185">Reference proteome</keyword>
<keyword evidence="2" id="KW-0378">Hydrolase</keyword>
<dbReference type="EMBL" id="JAQIOY010000004">
    <property type="protein sequence ID" value="MDA7425640.1"/>
    <property type="molecule type" value="Genomic_DNA"/>
</dbReference>
<dbReference type="PRINTS" id="PR00723">
    <property type="entry name" value="SUBTILISIN"/>
</dbReference>
<evidence type="ECO:0000313" key="6">
    <source>
        <dbReference type="EMBL" id="MDA7425640.1"/>
    </source>
</evidence>
<evidence type="ECO:0000313" key="7">
    <source>
        <dbReference type="Proteomes" id="UP001210720"/>
    </source>
</evidence>
<dbReference type="Proteomes" id="UP001210720">
    <property type="component" value="Unassembled WGS sequence"/>
</dbReference>
<feature type="region of interest" description="Disordered" evidence="4">
    <location>
        <begin position="654"/>
        <end position="685"/>
    </location>
</feature>
<evidence type="ECO:0000256" key="4">
    <source>
        <dbReference type="SAM" id="MobiDB-lite"/>
    </source>
</evidence>
<feature type="domain" description="Peptidase S8/S53" evidence="5">
    <location>
        <begin position="564"/>
        <end position="650"/>
    </location>
</feature>
<keyword evidence="3" id="KW-0720">Serine protease</keyword>
<dbReference type="RefSeq" id="WP_271432998.1">
    <property type="nucleotide sequence ID" value="NZ_JAQIOY010000004.1"/>
</dbReference>
<name>A0ABT4XUL3_9RHOB</name>
<proteinExistence type="predicted"/>
<dbReference type="Gene3D" id="2.60.120.1290">
    <property type="match status" value="1"/>
</dbReference>
<keyword evidence="1" id="KW-0645">Protease</keyword>
<evidence type="ECO:0000259" key="5">
    <source>
        <dbReference type="Pfam" id="PF00082"/>
    </source>
</evidence>
<feature type="compositionally biased region" description="Basic and acidic residues" evidence="4">
    <location>
        <begin position="594"/>
        <end position="606"/>
    </location>
</feature>
<evidence type="ECO:0000256" key="1">
    <source>
        <dbReference type="ARBA" id="ARBA00022670"/>
    </source>
</evidence>